<comment type="caution">
    <text evidence="1">The sequence shown here is derived from an EMBL/GenBank/DDBJ whole genome shotgun (WGS) entry which is preliminary data.</text>
</comment>
<dbReference type="AlphaFoldDB" id="A0ABD1M3Y2"/>
<protein>
    <submittedName>
        <fullName evidence="1">Uncharacterized protein</fullName>
    </submittedName>
</protein>
<keyword evidence="2" id="KW-1185">Reference proteome</keyword>
<evidence type="ECO:0000313" key="1">
    <source>
        <dbReference type="EMBL" id="KAL2330478.1"/>
    </source>
</evidence>
<accession>A0ABD1M3Y2</accession>
<dbReference type="PANTHER" id="PTHR35729">
    <property type="entry name" value="T1B9.12 PROTEIN"/>
    <property type="match status" value="1"/>
</dbReference>
<proteinExistence type="predicted"/>
<dbReference type="PANTHER" id="PTHR35729:SF1">
    <property type="entry name" value="T1B9.12 PROTEIN"/>
    <property type="match status" value="1"/>
</dbReference>
<name>A0ABD1M3Y2_9FABA</name>
<organism evidence="1 2">
    <name type="scientific">Flemingia macrophylla</name>
    <dbReference type="NCBI Taxonomy" id="520843"/>
    <lineage>
        <taxon>Eukaryota</taxon>
        <taxon>Viridiplantae</taxon>
        <taxon>Streptophyta</taxon>
        <taxon>Embryophyta</taxon>
        <taxon>Tracheophyta</taxon>
        <taxon>Spermatophyta</taxon>
        <taxon>Magnoliopsida</taxon>
        <taxon>eudicotyledons</taxon>
        <taxon>Gunneridae</taxon>
        <taxon>Pentapetalae</taxon>
        <taxon>rosids</taxon>
        <taxon>fabids</taxon>
        <taxon>Fabales</taxon>
        <taxon>Fabaceae</taxon>
        <taxon>Papilionoideae</taxon>
        <taxon>50 kb inversion clade</taxon>
        <taxon>NPAAA clade</taxon>
        <taxon>indigoferoid/millettioid clade</taxon>
        <taxon>Phaseoleae</taxon>
        <taxon>Flemingia</taxon>
    </lineage>
</organism>
<dbReference type="Proteomes" id="UP001603857">
    <property type="component" value="Unassembled WGS sequence"/>
</dbReference>
<gene>
    <name evidence="1" type="ORF">Fmac_018059</name>
</gene>
<sequence>MEEPSKKKKLESVFHSFFTPRLPLCIQIQYVFRPPPSHHRPASIAIAPNLYRHRASRGQAIATITTAAPNGVSGTGFLIHRNLLLTTHANLPSVVAADTSEIRLHNVVPATLAPKR</sequence>
<dbReference type="EMBL" id="JBGMDY010000006">
    <property type="protein sequence ID" value="KAL2330478.1"/>
    <property type="molecule type" value="Genomic_DNA"/>
</dbReference>
<reference evidence="1 2" key="1">
    <citation type="submission" date="2024-08" db="EMBL/GenBank/DDBJ databases">
        <title>Insights into the chromosomal genome structure of Flemingia macrophylla.</title>
        <authorList>
            <person name="Ding Y."/>
            <person name="Zhao Y."/>
            <person name="Bi W."/>
            <person name="Wu M."/>
            <person name="Zhao G."/>
            <person name="Gong Y."/>
            <person name="Li W."/>
            <person name="Zhang P."/>
        </authorList>
    </citation>
    <scope>NUCLEOTIDE SEQUENCE [LARGE SCALE GENOMIC DNA]</scope>
    <source>
        <strain evidence="1">DYQJB</strain>
        <tissue evidence="1">Leaf</tissue>
    </source>
</reference>
<evidence type="ECO:0000313" key="2">
    <source>
        <dbReference type="Proteomes" id="UP001603857"/>
    </source>
</evidence>